<dbReference type="GO" id="GO:0008417">
    <property type="term" value="F:fucosyltransferase activity"/>
    <property type="evidence" value="ECO:0007669"/>
    <property type="project" value="InterPro"/>
</dbReference>
<evidence type="ECO:0000256" key="11">
    <source>
        <dbReference type="ARBA" id="ARBA00023180"/>
    </source>
</evidence>
<keyword evidence="8" id="KW-1133">Transmembrane helix</keyword>
<dbReference type="SUPFAM" id="SSF53756">
    <property type="entry name" value="UDP-Glycosyltransferase/glycogen phosphorylase"/>
    <property type="match status" value="1"/>
</dbReference>
<evidence type="ECO:0000313" key="15">
    <source>
        <dbReference type="Proteomes" id="UP001209878"/>
    </source>
</evidence>
<keyword evidence="7" id="KW-0735">Signal-anchor</keyword>
<keyword evidence="11" id="KW-0325">Glycoprotein</keyword>
<evidence type="ECO:0000256" key="3">
    <source>
        <dbReference type="ARBA" id="ARBA00008919"/>
    </source>
</evidence>
<evidence type="ECO:0000256" key="12">
    <source>
        <dbReference type="RuleBase" id="RU003832"/>
    </source>
</evidence>
<dbReference type="Pfam" id="PF00852">
    <property type="entry name" value="Glyco_transf_10"/>
    <property type="match status" value="1"/>
</dbReference>
<sequence length="158" mass="18305">MTYKRGSDISDVYGECVPKTTQLARAQVKYNYAEDKKHLVAWFVSNCHTQSKREIYVEELAKHIDVHKFGCGGEYSCPHTKHTYCDNVLLNCTYKFYLSFENCLCTEYITEKLYRILTLNVVPVVLGYSSYTDILPPHSFIDIRDFVSPKALAMYLKC</sequence>
<dbReference type="EMBL" id="JAODUO010001635">
    <property type="protein sequence ID" value="KAK2160594.1"/>
    <property type="molecule type" value="Genomic_DNA"/>
</dbReference>
<evidence type="ECO:0000256" key="10">
    <source>
        <dbReference type="ARBA" id="ARBA00023136"/>
    </source>
</evidence>
<name>A0AAD9JW99_RIDPI</name>
<evidence type="ECO:0000256" key="9">
    <source>
        <dbReference type="ARBA" id="ARBA00023034"/>
    </source>
</evidence>
<dbReference type="FunFam" id="3.40.50.11660:FF:000002">
    <property type="entry name" value="Alpha-(1,3)-fucosyltransferase"/>
    <property type="match status" value="1"/>
</dbReference>
<comment type="caution">
    <text evidence="14">The sequence shown here is derived from an EMBL/GenBank/DDBJ whole genome shotgun (WGS) entry which is preliminary data.</text>
</comment>
<evidence type="ECO:0000256" key="2">
    <source>
        <dbReference type="ARBA" id="ARBA00004922"/>
    </source>
</evidence>
<dbReference type="GO" id="GO:0000139">
    <property type="term" value="C:Golgi membrane"/>
    <property type="evidence" value="ECO:0007669"/>
    <property type="project" value="UniProtKB-SubCell"/>
</dbReference>
<reference evidence="14" key="1">
    <citation type="journal article" date="2023" name="Mol. Biol. Evol.">
        <title>Third-Generation Sequencing Reveals the Adaptive Role of the Epigenome in Three Deep-Sea Polychaetes.</title>
        <authorList>
            <person name="Perez M."/>
            <person name="Aroh O."/>
            <person name="Sun Y."/>
            <person name="Lan Y."/>
            <person name="Juniper S.K."/>
            <person name="Young C.R."/>
            <person name="Angers B."/>
            <person name="Qian P.Y."/>
        </authorList>
    </citation>
    <scope>NUCLEOTIDE SEQUENCE</scope>
    <source>
        <strain evidence="14">R07B-5</strain>
    </source>
</reference>
<evidence type="ECO:0000313" key="14">
    <source>
        <dbReference type="EMBL" id="KAK2160594.1"/>
    </source>
</evidence>
<dbReference type="GO" id="GO:0032580">
    <property type="term" value="C:Golgi cisterna membrane"/>
    <property type="evidence" value="ECO:0007669"/>
    <property type="project" value="UniProtKB-SubCell"/>
</dbReference>
<accession>A0AAD9JW99</accession>
<keyword evidence="5 12" id="KW-0808">Transferase</keyword>
<protein>
    <recommendedName>
        <fullName evidence="12">Fucosyltransferase</fullName>
        <ecNumber evidence="12">2.4.1.-</ecNumber>
    </recommendedName>
</protein>
<dbReference type="AlphaFoldDB" id="A0AAD9JW99"/>
<evidence type="ECO:0000256" key="8">
    <source>
        <dbReference type="ARBA" id="ARBA00022989"/>
    </source>
</evidence>
<evidence type="ECO:0000256" key="6">
    <source>
        <dbReference type="ARBA" id="ARBA00022692"/>
    </source>
</evidence>
<organism evidence="14 15">
    <name type="scientific">Ridgeia piscesae</name>
    <name type="common">Tubeworm</name>
    <dbReference type="NCBI Taxonomy" id="27915"/>
    <lineage>
        <taxon>Eukaryota</taxon>
        <taxon>Metazoa</taxon>
        <taxon>Spiralia</taxon>
        <taxon>Lophotrochozoa</taxon>
        <taxon>Annelida</taxon>
        <taxon>Polychaeta</taxon>
        <taxon>Sedentaria</taxon>
        <taxon>Canalipalpata</taxon>
        <taxon>Sabellida</taxon>
        <taxon>Siboglinidae</taxon>
        <taxon>Ridgeia</taxon>
    </lineage>
</organism>
<keyword evidence="6 12" id="KW-0812">Transmembrane</keyword>
<dbReference type="InterPro" id="IPR038577">
    <property type="entry name" value="GT10-like_C_sf"/>
</dbReference>
<dbReference type="InterPro" id="IPR001503">
    <property type="entry name" value="Glyco_trans_10"/>
</dbReference>
<keyword evidence="9 12" id="KW-0333">Golgi apparatus</keyword>
<evidence type="ECO:0000256" key="4">
    <source>
        <dbReference type="ARBA" id="ARBA00022676"/>
    </source>
</evidence>
<dbReference type="Proteomes" id="UP001209878">
    <property type="component" value="Unassembled WGS sequence"/>
</dbReference>
<proteinExistence type="inferred from homology"/>
<evidence type="ECO:0000256" key="7">
    <source>
        <dbReference type="ARBA" id="ARBA00022968"/>
    </source>
</evidence>
<dbReference type="Gene3D" id="3.40.50.11660">
    <property type="entry name" value="Glycosyl transferase family 10, C-terminal domain"/>
    <property type="match status" value="1"/>
</dbReference>
<evidence type="ECO:0000259" key="13">
    <source>
        <dbReference type="Pfam" id="PF00852"/>
    </source>
</evidence>
<comment type="subcellular location">
    <subcellularLocation>
        <location evidence="1">Golgi apparatus membrane</location>
        <topology evidence="1">Single-pass type II membrane protein</topology>
    </subcellularLocation>
    <subcellularLocation>
        <location evidence="12">Golgi apparatus</location>
        <location evidence="12">Golgi stack membrane</location>
        <topology evidence="12">Single-pass type II membrane protein</topology>
    </subcellularLocation>
</comment>
<feature type="domain" description="Fucosyltransferase C-terminal" evidence="13">
    <location>
        <begin position="34"/>
        <end position="157"/>
    </location>
</feature>
<keyword evidence="15" id="KW-1185">Reference proteome</keyword>
<dbReference type="InterPro" id="IPR055270">
    <property type="entry name" value="Glyco_tran_10_C"/>
</dbReference>
<gene>
    <name evidence="14" type="ORF">NP493_1637g00002</name>
</gene>
<evidence type="ECO:0000256" key="5">
    <source>
        <dbReference type="ARBA" id="ARBA00022679"/>
    </source>
</evidence>
<dbReference type="EC" id="2.4.1.-" evidence="12"/>
<dbReference type="PANTHER" id="PTHR48438">
    <property type="entry name" value="ALPHA-(1,3)-FUCOSYLTRANSFERASE C-RELATED"/>
    <property type="match status" value="1"/>
</dbReference>
<keyword evidence="10" id="KW-0472">Membrane</keyword>
<dbReference type="PANTHER" id="PTHR48438:SF1">
    <property type="entry name" value="ALPHA-(1,3)-FUCOSYLTRANSFERASE C-RELATED"/>
    <property type="match status" value="1"/>
</dbReference>
<keyword evidence="4 12" id="KW-0328">Glycosyltransferase</keyword>
<comment type="similarity">
    <text evidence="3 12">Belongs to the glycosyltransferase 10 family.</text>
</comment>
<evidence type="ECO:0000256" key="1">
    <source>
        <dbReference type="ARBA" id="ARBA00004323"/>
    </source>
</evidence>
<comment type="pathway">
    <text evidence="2">Protein modification; protein glycosylation.</text>
</comment>